<evidence type="ECO:0000256" key="1">
    <source>
        <dbReference type="ARBA" id="ARBA00012678"/>
    </source>
</evidence>
<gene>
    <name evidence="7" type="ORF">GCM10009759_66020</name>
</gene>
<sequence length="477" mass="49575">MRFISGENPPYELTFADVFLLPQDYAGGSRQSVDITPTDPLPTTLPLVAADMLAVTGRRTAETLARRGGVAVLSHDLAERDVRECIDSVKAAHPVWQSAPAVCADTRAADVRHLADAHGHGFTVVTDGSAHAVGTVPAGRLRAAQGHERLGDLAVDTPVLDPGTPLRDAFAFLTERGADVALVHRPGHPGTIATPRGTVRSLVFPPALDDSGRLLTAVAVGMTGDAAGRAERCAAHGADVVVLHTPHAAQAPAREAVARLRERIGDRVLVAGVAVTGEATEALIGAGADVVKVGLGGGAMCTTRMMTGVGRPQFTAVQECARAARALGRTVWSDGGVRHPRDVVLALAAGASSVMVGSWFARTLESPPPLLRGAAGEPYKESFGIASKKAVADRSARMEPLERELASYFDEGLSTSRLGIDPEQPGLEDVIDRIAAGLRSGCTYTGATSLAELHERAVIGLQSGAGYAEGAALPRGW</sequence>
<evidence type="ECO:0000256" key="2">
    <source>
        <dbReference type="ARBA" id="ARBA00015800"/>
    </source>
</evidence>
<name>A0ABP5JQ82_9ACTN</name>
<dbReference type="PIRSF" id="PIRSF000130">
    <property type="entry name" value="IMPDH"/>
    <property type="match status" value="1"/>
</dbReference>
<dbReference type="EC" id="1.7.1.7" evidence="1"/>
<feature type="domain" description="IMP dehydrogenase/GMP reductase" evidence="6">
    <location>
        <begin position="13"/>
        <end position="471"/>
    </location>
</feature>
<dbReference type="RefSeq" id="WP_344557547.1">
    <property type="nucleotide sequence ID" value="NZ_BAAANS010000063.1"/>
</dbReference>
<comment type="caution">
    <text evidence="7">The sequence shown here is derived from an EMBL/GenBank/DDBJ whole genome shotgun (WGS) entry which is preliminary data.</text>
</comment>
<evidence type="ECO:0000259" key="6">
    <source>
        <dbReference type="Pfam" id="PF00478"/>
    </source>
</evidence>
<evidence type="ECO:0000313" key="8">
    <source>
        <dbReference type="Proteomes" id="UP001500897"/>
    </source>
</evidence>
<dbReference type="InterPro" id="IPR046342">
    <property type="entry name" value="CBS_dom_sf"/>
</dbReference>
<reference evidence="8" key="1">
    <citation type="journal article" date="2019" name="Int. J. Syst. Evol. Microbiol.">
        <title>The Global Catalogue of Microorganisms (GCM) 10K type strain sequencing project: providing services to taxonomists for standard genome sequencing and annotation.</title>
        <authorList>
            <consortium name="The Broad Institute Genomics Platform"/>
            <consortium name="The Broad Institute Genome Sequencing Center for Infectious Disease"/>
            <person name="Wu L."/>
            <person name="Ma J."/>
        </authorList>
    </citation>
    <scope>NUCLEOTIDE SEQUENCE [LARGE SCALE GENOMIC DNA]</scope>
    <source>
        <strain evidence="8">JCM 14559</strain>
    </source>
</reference>
<dbReference type="InterPro" id="IPR001093">
    <property type="entry name" value="IMP_DH_GMPRt"/>
</dbReference>
<evidence type="ECO:0000256" key="4">
    <source>
        <dbReference type="ARBA" id="ARBA00023002"/>
    </source>
</evidence>
<dbReference type="Gene3D" id="3.20.20.70">
    <property type="entry name" value="Aldolase class I"/>
    <property type="match status" value="1"/>
</dbReference>
<accession>A0ABP5JQ82</accession>
<dbReference type="Proteomes" id="UP001500897">
    <property type="component" value="Unassembled WGS sequence"/>
</dbReference>
<dbReference type="InterPro" id="IPR005990">
    <property type="entry name" value="IMP_DH"/>
</dbReference>
<dbReference type="EMBL" id="BAAANS010000063">
    <property type="protein sequence ID" value="GAA2118599.1"/>
    <property type="molecule type" value="Genomic_DNA"/>
</dbReference>
<evidence type="ECO:0000313" key="7">
    <source>
        <dbReference type="EMBL" id="GAA2118599.1"/>
    </source>
</evidence>
<evidence type="ECO:0000256" key="3">
    <source>
        <dbReference type="ARBA" id="ARBA00022857"/>
    </source>
</evidence>
<keyword evidence="5" id="KW-0129">CBS domain</keyword>
<dbReference type="SMART" id="SM01240">
    <property type="entry name" value="IMPDH"/>
    <property type="match status" value="1"/>
</dbReference>
<keyword evidence="8" id="KW-1185">Reference proteome</keyword>
<dbReference type="Pfam" id="PF00478">
    <property type="entry name" value="IMPDH"/>
    <property type="match status" value="1"/>
</dbReference>
<proteinExistence type="predicted"/>
<dbReference type="CDD" id="cd00381">
    <property type="entry name" value="IMPDH"/>
    <property type="match status" value="1"/>
</dbReference>
<evidence type="ECO:0000256" key="5">
    <source>
        <dbReference type="ARBA" id="ARBA00023122"/>
    </source>
</evidence>
<dbReference type="SUPFAM" id="SSF54631">
    <property type="entry name" value="CBS-domain pair"/>
    <property type="match status" value="1"/>
</dbReference>
<dbReference type="PANTHER" id="PTHR43170:SF5">
    <property type="entry name" value="GMP REDUCTASE"/>
    <property type="match status" value="1"/>
</dbReference>
<dbReference type="PANTHER" id="PTHR43170">
    <property type="entry name" value="GMP REDUCTASE"/>
    <property type="match status" value="1"/>
</dbReference>
<dbReference type="InterPro" id="IPR013785">
    <property type="entry name" value="Aldolase_TIM"/>
</dbReference>
<organism evidence="7 8">
    <name type="scientific">Kitasatospora saccharophila</name>
    <dbReference type="NCBI Taxonomy" id="407973"/>
    <lineage>
        <taxon>Bacteria</taxon>
        <taxon>Bacillati</taxon>
        <taxon>Actinomycetota</taxon>
        <taxon>Actinomycetes</taxon>
        <taxon>Kitasatosporales</taxon>
        <taxon>Streptomycetaceae</taxon>
        <taxon>Kitasatospora</taxon>
    </lineage>
</organism>
<keyword evidence="4" id="KW-0560">Oxidoreductase</keyword>
<keyword evidence="3" id="KW-0521">NADP</keyword>
<dbReference type="InterPro" id="IPR050139">
    <property type="entry name" value="GMP_reductase"/>
</dbReference>
<dbReference type="SUPFAM" id="SSF51412">
    <property type="entry name" value="Inosine monophosphate dehydrogenase (IMPDH)"/>
    <property type="match status" value="1"/>
</dbReference>
<protein>
    <recommendedName>
        <fullName evidence="2">GMP reductase</fullName>
        <ecNumber evidence="1">1.7.1.7</ecNumber>
    </recommendedName>
</protein>